<feature type="region of interest" description="Disordered" evidence="1">
    <location>
        <begin position="1"/>
        <end position="20"/>
    </location>
</feature>
<organism evidence="2 3">
    <name type="scientific">Colletotrichum godetiae</name>
    <dbReference type="NCBI Taxonomy" id="1209918"/>
    <lineage>
        <taxon>Eukaryota</taxon>
        <taxon>Fungi</taxon>
        <taxon>Dikarya</taxon>
        <taxon>Ascomycota</taxon>
        <taxon>Pezizomycotina</taxon>
        <taxon>Sordariomycetes</taxon>
        <taxon>Hypocreomycetidae</taxon>
        <taxon>Glomerellales</taxon>
        <taxon>Glomerellaceae</taxon>
        <taxon>Colletotrichum</taxon>
        <taxon>Colletotrichum acutatum species complex</taxon>
    </lineage>
</organism>
<proteinExistence type="predicted"/>
<accession>A0AAJ0EPR0</accession>
<name>A0AAJ0EPR0_9PEZI</name>
<dbReference type="PANTHER" id="PTHR35179">
    <property type="entry name" value="PROTEIN CBG02620"/>
    <property type="match status" value="1"/>
</dbReference>
<evidence type="ECO:0000313" key="2">
    <source>
        <dbReference type="EMBL" id="KAK1656733.1"/>
    </source>
</evidence>
<feature type="compositionally biased region" description="Basic and acidic residues" evidence="1">
    <location>
        <begin position="1"/>
        <end position="17"/>
    </location>
</feature>
<keyword evidence="3" id="KW-1185">Reference proteome</keyword>
<dbReference type="RefSeq" id="XP_060421497.1">
    <property type="nucleotide sequence ID" value="XM_060577881.1"/>
</dbReference>
<feature type="region of interest" description="Disordered" evidence="1">
    <location>
        <begin position="250"/>
        <end position="272"/>
    </location>
</feature>
<dbReference type="GeneID" id="85462407"/>
<reference evidence="2" key="1">
    <citation type="submission" date="2021-06" db="EMBL/GenBank/DDBJ databases">
        <title>Comparative genomics, transcriptomics and evolutionary studies reveal genomic signatures of adaptation to plant cell wall in hemibiotrophic fungi.</title>
        <authorList>
            <consortium name="DOE Joint Genome Institute"/>
            <person name="Baroncelli R."/>
            <person name="Diaz J.F."/>
            <person name="Benocci T."/>
            <person name="Peng M."/>
            <person name="Battaglia E."/>
            <person name="Haridas S."/>
            <person name="Andreopoulos W."/>
            <person name="Labutti K."/>
            <person name="Pangilinan J."/>
            <person name="Floch G.L."/>
            <person name="Makela M.R."/>
            <person name="Henrissat B."/>
            <person name="Grigoriev I.V."/>
            <person name="Crouch J.A."/>
            <person name="De Vries R.P."/>
            <person name="Sukno S.A."/>
            <person name="Thon M.R."/>
        </authorList>
    </citation>
    <scope>NUCLEOTIDE SEQUENCE</scope>
    <source>
        <strain evidence="2">CBS 193.32</strain>
    </source>
</reference>
<evidence type="ECO:0000313" key="3">
    <source>
        <dbReference type="Proteomes" id="UP001224890"/>
    </source>
</evidence>
<dbReference type="Proteomes" id="UP001224890">
    <property type="component" value="Unassembled WGS sequence"/>
</dbReference>
<gene>
    <name evidence="2" type="ORF">BDP55DRAFT_699382</name>
</gene>
<protein>
    <submittedName>
        <fullName evidence="2">Geranylgeranyl pyrophosphate synthetase</fullName>
    </submittedName>
</protein>
<comment type="caution">
    <text evidence="2">The sequence shown here is derived from an EMBL/GenBank/DDBJ whole genome shotgun (WGS) entry which is preliminary data.</text>
</comment>
<evidence type="ECO:0000256" key="1">
    <source>
        <dbReference type="SAM" id="MobiDB-lite"/>
    </source>
</evidence>
<dbReference type="EMBL" id="JAHMHR010000124">
    <property type="protein sequence ID" value="KAK1656733.1"/>
    <property type="molecule type" value="Genomic_DNA"/>
</dbReference>
<sequence length="396" mass="44627">MGKNEYPRKGETGKCHPDPTSPWRDAWMWETVIDSRVIHCVNHPVEPSDSMVSSATGYELVGSYNWKASQDPKIYIPGFAAVLQEVSFPITVPEDQATRSMNDSTARVPECSFEPLFRATASMNPSFRFDEVDILVNRNSLRKLLDFCRGRRQDSFRINLYLVHRTLIIERCEKTVSKLIGGSQNSGWGRNFERTLTRYPPGLEDSTAHQRALRYQLGDLTCVVRFEVDACYERKVEEGGTSQSLARAMSRLQTDDSQGRNASASQQPTQRVPMAQANAAEIKTAARRKTPGAYMPQLWFGRTPWLILGQHTNGTFEKPRITDTAAQFASWEETHQLDLRKLAAVLAQLREAVRENGGKVCIAIHEKATETSNIKVYPSCVAKEAVPEKLKGELWS</sequence>
<feature type="compositionally biased region" description="Polar residues" evidence="1">
    <location>
        <begin position="259"/>
        <end position="270"/>
    </location>
</feature>
<dbReference type="AlphaFoldDB" id="A0AAJ0EPR0"/>
<dbReference type="PANTHER" id="PTHR35179:SF1">
    <property type="entry name" value="INTEGRAL MEMBRANE PROTEIN"/>
    <property type="match status" value="1"/>
</dbReference>